<dbReference type="CDD" id="cd19934">
    <property type="entry name" value="REC_OmpR_EcPhoP-like"/>
    <property type="match status" value="1"/>
</dbReference>
<organism evidence="6 7">
    <name type="scientific">Hydrogenophaga palleronii</name>
    <dbReference type="NCBI Taxonomy" id="65655"/>
    <lineage>
        <taxon>Bacteria</taxon>
        <taxon>Pseudomonadati</taxon>
        <taxon>Pseudomonadota</taxon>
        <taxon>Betaproteobacteria</taxon>
        <taxon>Burkholderiales</taxon>
        <taxon>Comamonadaceae</taxon>
        <taxon>Hydrogenophaga</taxon>
    </lineage>
</organism>
<dbReference type="InterPro" id="IPR001789">
    <property type="entry name" value="Sig_transdc_resp-reg_receiver"/>
</dbReference>
<dbReference type="RefSeq" id="WP_310321566.1">
    <property type="nucleotide sequence ID" value="NZ_JAVDWU010000012.1"/>
</dbReference>
<dbReference type="Pfam" id="PF00486">
    <property type="entry name" value="Trans_reg_C"/>
    <property type="match status" value="1"/>
</dbReference>
<dbReference type="SMART" id="SM00448">
    <property type="entry name" value="REC"/>
    <property type="match status" value="1"/>
</dbReference>
<dbReference type="PANTHER" id="PTHR48111">
    <property type="entry name" value="REGULATOR OF RPOS"/>
    <property type="match status" value="1"/>
</dbReference>
<feature type="domain" description="Response regulatory" evidence="4">
    <location>
        <begin position="2"/>
        <end position="116"/>
    </location>
</feature>
<gene>
    <name evidence="6" type="ORF">J2W49_004617</name>
</gene>
<evidence type="ECO:0000259" key="4">
    <source>
        <dbReference type="PROSITE" id="PS50110"/>
    </source>
</evidence>
<dbReference type="Proteomes" id="UP001265700">
    <property type="component" value="Unassembled WGS sequence"/>
</dbReference>
<accession>A0ABU1WTZ5</accession>
<dbReference type="SUPFAM" id="SSF52172">
    <property type="entry name" value="CheY-like"/>
    <property type="match status" value="1"/>
</dbReference>
<comment type="caution">
    <text evidence="6">The sequence shown here is derived from an EMBL/GenBank/DDBJ whole genome shotgun (WGS) entry which is preliminary data.</text>
</comment>
<feature type="modified residue" description="4-aspartylphosphate" evidence="2">
    <location>
        <position position="51"/>
    </location>
</feature>
<dbReference type="Pfam" id="PF00072">
    <property type="entry name" value="Response_reg"/>
    <property type="match status" value="1"/>
</dbReference>
<dbReference type="SMART" id="SM00862">
    <property type="entry name" value="Trans_reg_C"/>
    <property type="match status" value="1"/>
</dbReference>
<dbReference type="InterPro" id="IPR001867">
    <property type="entry name" value="OmpR/PhoB-type_DNA-bd"/>
</dbReference>
<proteinExistence type="predicted"/>
<reference evidence="6 7" key="1">
    <citation type="submission" date="2023-07" db="EMBL/GenBank/DDBJ databases">
        <title>Sorghum-associated microbial communities from plants grown in Nebraska, USA.</title>
        <authorList>
            <person name="Schachtman D."/>
        </authorList>
    </citation>
    <scope>NUCLEOTIDE SEQUENCE [LARGE SCALE GENOMIC DNA]</scope>
    <source>
        <strain evidence="6 7">4249</strain>
    </source>
</reference>
<dbReference type="EMBL" id="JAVDWU010000012">
    <property type="protein sequence ID" value="MDR7152639.1"/>
    <property type="molecule type" value="Genomic_DNA"/>
</dbReference>
<dbReference type="PANTHER" id="PTHR48111:SF37">
    <property type="entry name" value="RESPONSE REGULATOR PROTEIN CARR"/>
    <property type="match status" value="1"/>
</dbReference>
<evidence type="ECO:0000256" key="1">
    <source>
        <dbReference type="ARBA" id="ARBA00023125"/>
    </source>
</evidence>
<evidence type="ECO:0000313" key="7">
    <source>
        <dbReference type="Proteomes" id="UP001265700"/>
    </source>
</evidence>
<dbReference type="InterPro" id="IPR011006">
    <property type="entry name" value="CheY-like_superfamily"/>
</dbReference>
<dbReference type="PROSITE" id="PS51755">
    <property type="entry name" value="OMPR_PHOB"/>
    <property type="match status" value="1"/>
</dbReference>
<evidence type="ECO:0000259" key="5">
    <source>
        <dbReference type="PROSITE" id="PS51755"/>
    </source>
</evidence>
<evidence type="ECO:0000256" key="2">
    <source>
        <dbReference type="PROSITE-ProRule" id="PRU00169"/>
    </source>
</evidence>
<protein>
    <submittedName>
        <fullName evidence="6">Two-component system OmpR family response regulator</fullName>
    </submittedName>
</protein>
<dbReference type="PROSITE" id="PS50110">
    <property type="entry name" value="RESPONSE_REGULATORY"/>
    <property type="match status" value="1"/>
</dbReference>
<keyword evidence="7" id="KW-1185">Reference proteome</keyword>
<feature type="domain" description="OmpR/PhoB-type" evidence="5">
    <location>
        <begin position="124"/>
        <end position="218"/>
    </location>
</feature>
<dbReference type="Gene3D" id="1.10.10.10">
    <property type="entry name" value="Winged helix-like DNA-binding domain superfamily/Winged helix DNA-binding domain"/>
    <property type="match status" value="1"/>
</dbReference>
<keyword evidence="2" id="KW-0597">Phosphoprotein</keyword>
<dbReference type="Gene3D" id="6.10.250.690">
    <property type="match status" value="1"/>
</dbReference>
<name>A0ABU1WTZ5_9BURK</name>
<evidence type="ECO:0000256" key="3">
    <source>
        <dbReference type="PROSITE-ProRule" id="PRU01091"/>
    </source>
</evidence>
<dbReference type="Gene3D" id="3.40.50.2300">
    <property type="match status" value="1"/>
</dbReference>
<dbReference type="InterPro" id="IPR039420">
    <property type="entry name" value="WalR-like"/>
</dbReference>
<dbReference type="CDD" id="cd00383">
    <property type="entry name" value="trans_reg_C"/>
    <property type="match status" value="1"/>
</dbReference>
<evidence type="ECO:0000313" key="6">
    <source>
        <dbReference type="EMBL" id="MDR7152639.1"/>
    </source>
</evidence>
<keyword evidence="1 3" id="KW-0238">DNA-binding</keyword>
<dbReference type="InterPro" id="IPR036388">
    <property type="entry name" value="WH-like_DNA-bd_sf"/>
</dbReference>
<feature type="DNA-binding region" description="OmpR/PhoB-type" evidence="3">
    <location>
        <begin position="124"/>
        <end position="218"/>
    </location>
</feature>
<sequence length="219" mass="24019">MRILVAEDDPRLLIQLGDALQGAGYAVDLADKGVDAEHLGREAAPDAVVLDLGLPGRDGLSVLRNWREQGLQMPVLILTARGSWQDKVHGIDAGADDYLAKPFQMEELLARVRALLRRSAGQAHPVITVGAVQLDTRSCTVSVGDRPLDLTSHEYRLLSVLMHHAGSVLSRTELSERLYEQDAERDSNTIDVFIGRLRRKLPEGFITTVRGLGFRIAAP</sequence>